<reference evidence="1 2" key="1">
    <citation type="journal article" date="2009" name="Proc. Natl. Acad. Sci. U.S.A.">
        <title>Biogeography of the Sulfolobus islandicus pan-genome.</title>
        <authorList>
            <person name="Reno M.L."/>
            <person name="Held N.L."/>
            <person name="Fields C.J."/>
            <person name="Burke P.V."/>
            <person name="Whitaker R.J."/>
        </authorList>
    </citation>
    <scope>NUCLEOTIDE SEQUENCE [LARGE SCALE GENOMIC DNA]</scope>
    <source>
        <strain evidence="2">M.16.4 / Kamchatka #3</strain>
    </source>
</reference>
<dbReference type="KEGG" id="sid:M164_0752"/>
<protein>
    <submittedName>
        <fullName evidence="1">Uncharacterized protein</fullName>
    </submittedName>
</protein>
<dbReference type="GeneID" id="7941710"/>
<dbReference type="RefSeq" id="WP_012735692.1">
    <property type="nucleotide sequence ID" value="NC_012726.1"/>
</dbReference>
<name>C4KFF4_SACI6</name>
<accession>C4KFF4</accession>
<sequence>MSETQTVTNNCFNFNNINICTNATGVIFRYNNNEIHADLDELKVTRSLRAILEDLGFSREEAGKLVLSLQNTKEFSELINKINSPNIISFCLDMSKYDICTKELVNDPKDGIIKLVKYSLVTDEQTKQVTRAFNNFVPYAECYIDHIAKVKLIGLNESNIYKVIFVKKDGNIINVIGDNDIIERSLKECGAKRDHSSDIIKMLIENAKIEEQLYYSSGPWVVNNKVVFAKTSGYITQWKEDVKFSILENYDAKDVKRGIELIEKLINNYGNPAKAIAIISYGVIAWAKHWFVDKAQYFPNLIIYGKENLGKTLLLDLLKVMYNAPDDLTPLREYQLRRVSTLTTIPAILTEGNPFVEAMKKDEKLLQALTLISTSNIFTRAGSYEYGGLYLPIRAFLIPTNEPVDDIVPYVKDKIIIIRFMPNEGFKDNPSVITPKRMTEDDKKAVRAVMAEVFKEFERRILDIEKAVKSLSREKLYEYYIELGYDILHTISSRFLITLPKPYIQTYNADNKDVEEIIREAFYMFIEKEKNERTKQVDADDPPIIDPENPQETLDKCHFFISTKYNTVVFNSAFLRRFGEHLVKEYGMQRYGNDRLAEILNVRRTRITRYGQTLNNVYEIEYNKSKEEYCKSLDGKDIDEKEKEYCAQYGFYDSESHIFKVYK</sequence>
<dbReference type="HOGENOM" id="CLU_408630_0_0_2"/>
<dbReference type="EMBL" id="CP001402">
    <property type="protein sequence ID" value="ACR41370.1"/>
    <property type="molecule type" value="Genomic_DNA"/>
</dbReference>
<dbReference type="AlphaFoldDB" id="C4KFF4"/>
<dbReference type="Proteomes" id="UP000001479">
    <property type="component" value="Chromosome"/>
</dbReference>
<evidence type="ECO:0000313" key="2">
    <source>
        <dbReference type="Proteomes" id="UP000001479"/>
    </source>
</evidence>
<evidence type="ECO:0000313" key="1">
    <source>
        <dbReference type="EMBL" id="ACR41370.1"/>
    </source>
</evidence>
<gene>
    <name evidence="1" type="ordered locus">M164_0752</name>
</gene>
<organism evidence="1 2">
    <name type="scientific">Saccharolobus islandicus (strain M.16.4 / Kamchatka #3)</name>
    <name type="common">Sulfolobus islandicus</name>
    <dbReference type="NCBI Taxonomy" id="426118"/>
    <lineage>
        <taxon>Archaea</taxon>
        <taxon>Thermoproteota</taxon>
        <taxon>Thermoprotei</taxon>
        <taxon>Sulfolobales</taxon>
        <taxon>Sulfolobaceae</taxon>
        <taxon>Saccharolobus</taxon>
    </lineage>
</organism>
<proteinExistence type="predicted"/>